<gene>
    <name evidence="1" type="ORF">FHS27_003208</name>
</gene>
<name>A0A7W5E050_9BACT</name>
<dbReference type="Proteomes" id="UP000536179">
    <property type="component" value="Unassembled WGS sequence"/>
</dbReference>
<sequence>MIARISNEEQHYDTKTFDEYLHDRWNSDSQDVTIHIENCPQCQRRIENMVNDNWA</sequence>
<evidence type="ECO:0000313" key="2">
    <source>
        <dbReference type="Proteomes" id="UP000536179"/>
    </source>
</evidence>
<comment type="caution">
    <text evidence="1">The sequence shown here is derived from an EMBL/GenBank/DDBJ whole genome shotgun (WGS) entry which is preliminary data.</text>
</comment>
<evidence type="ECO:0000313" key="1">
    <source>
        <dbReference type="EMBL" id="MBB3207387.1"/>
    </source>
</evidence>
<keyword evidence="2" id="KW-1185">Reference proteome</keyword>
<dbReference type="RefSeq" id="WP_246419823.1">
    <property type="nucleotide sequence ID" value="NZ_JACHXU010000010.1"/>
</dbReference>
<dbReference type="AlphaFoldDB" id="A0A7W5E050"/>
<proteinExistence type="predicted"/>
<reference evidence="1 2" key="1">
    <citation type="submission" date="2020-08" db="EMBL/GenBank/DDBJ databases">
        <title>Genomic Encyclopedia of Type Strains, Phase III (KMG-III): the genomes of soil and plant-associated and newly described type strains.</title>
        <authorList>
            <person name="Whitman W."/>
        </authorList>
    </citation>
    <scope>NUCLEOTIDE SEQUENCE [LARGE SCALE GENOMIC DNA]</scope>
    <source>
        <strain evidence="1 2">CECT 8075</strain>
    </source>
</reference>
<protein>
    <submittedName>
        <fullName evidence="1">Uncharacterized protein</fullName>
    </submittedName>
</protein>
<accession>A0A7W5E050</accession>
<organism evidence="1 2">
    <name type="scientific">Aporhodopirellula rubra</name>
    <dbReference type="NCBI Taxonomy" id="980271"/>
    <lineage>
        <taxon>Bacteria</taxon>
        <taxon>Pseudomonadati</taxon>
        <taxon>Planctomycetota</taxon>
        <taxon>Planctomycetia</taxon>
        <taxon>Pirellulales</taxon>
        <taxon>Pirellulaceae</taxon>
        <taxon>Aporhodopirellula</taxon>
    </lineage>
</organism>
<dbReference type="EMBL" id="JACHXU010000010">
    <property type="protein sequence ID" value="MBB3207387.1"/>
    <property type="molecule type" value="Genomic_DNA"/>
</dbReference>